<feature type="non-terminal residue" evidence="7">
    <location>
        <position position="467"/>
    </location>
</feature>
<keyword evidence="3 6" id="KW-0812">Transmembrane</keyword>
<feature type="transmembrane region" description="Helical" evidence="6">
    <location>
        <begin position="375"/>
        <end position="397"/>
    </location>
</feature>
<keyword evidence="5 6" id="KW-0472">Membrane</keyword>
<sequence length="467" mass="52114">EAESFLSTLRKARRASAQSFELYTPDEERRVRRKLDTHLVLFVALLYLLSFLDRSNVGNAKIAGLTNDLKLSDDQYEWLLTAFYITYICFEWMTVCYQIFPPHIYISCCVFTWGVLASLQSLTLSFPSMLILRALLGIGEAAFVGIPFYLSFFFRKDELAFRIGMFISAAPLATSFASTLAYAIVRFGQGTGIASWRLLFLLEGFPACLVAVWAWWWIPDAPESARWLTSRERKIATLRMRREANVGEASERSAVQTTLPRHKRKFQWHEVLRTLRDPKAYLTAAMFFCCNVAFSSMPVFLPTIVHSMGYSTLASQGLSAPPFLVAFAVVLVTAVVSDRLKSRGIPMMFHAVLAVSGYVFLAIAGAVQAGHIMRYLAVFPICAGFFSCVTIVITWTVNNQPSDEGKGTGMAMLNIIGQMGPLLGTRLYPDAEAPYYVRGMSICAVAMALVAILAFALRLVLQSENDK</sequence>
<feature type="transmembrane region" description="Helical" evidence="6">
    <location>
        <begin position="313"/>
        <end position="336"/>
    </location>
</feature>
<dbReference type="Proteomes" id="UP000011761">
    <property type="component" value="Unassembled WGS sequence"/>
</dbReference>
<feature type="transmembrane region" description="Helical" evidence="6">
    <location>
        <begin position="196"/>
        <end position="218"/>
    </location>
</feature>
<dbReference type="InterPro" id="IPR011701">
    <property type="entry name" value="MFS"/>
</dbReference>
<keyword evidence="4 6" id="KW-1133">Transmembrane helix</keyword>
<feature type="transmembrane region" description="Helical" evidence="6">
    <location>
        <begin position="78"/>
        <end position="97"/>
    </location>
</feature>
<organism evidence="7 8">
    <name type="scientific">Baudoinia panamericana (strain UAMH 10762)</name>
    <name type="common">Angels' share fungus</name>
    <name type="synonym">Baudoinia compniacensis (strain UAMH 10762)</name>
    <dbReference type="NCBI Taxonomy" id="717646"/>
    <lineage>
        <taxon>Eukaryota</taxon>
        <taxon>Fungi</taxon>
        <taxon>Dikarya</taxon>
        <taxon>Ascomycota</taxon>
        <taxon>Pezizomycotina</taxon>
        <taxon>Dothideomycetes</taxon>
        <taxon>Dothideomycetidae</taxon>
        <taxon>Mycosphaerellales</taxon>
        <taxon>Teratosphaeriaceae</taxon>
        <taxon>Baudoinia</taxon>
    </lineage>
</organism>
<dbReference type="PANTHER" id="PTHR43791">
    <property type="entry name" value="PERMEASE-RELATED"/>
    <property type="match status" value="1"/>
</dbReference>
<feature type="non-terminal residue" evidence="7">
    <location>
        <position position="1"/>
    </location>
</feature>
<proteinExistence type="predicted"/>
<dbReference type="AlphaFoldDB" id="M2LD97"/>
<dbReference type="Pfam" id="PF07690">
    <property type="entry name" value="MFS_1"/>
    <property type="match status" value="1"/>
</dbReference>
<feature type="transmembrane region" description="Helical" evidence="6">
    <location>
        <begin position="159"/>
        <end position="184"/>
    </location>
</feature>
<dbReference type="FunFam" id="1.20.1250.20:FF:000013">
    <property type="entry name" value="MFS general substrate transporter"/>
    <property type="match status" value="1"/>
</dbReference>
<dbReference type="GO" id="GO:0016020">
    <property type="term" value="C:membrane"/>
    <property type="evidence" value="ECO:0007669"/>
    <property type="project" value="UniProtKB-SubCell"/>
</dbReference>
<dbReference type="OrthoDB" id="2985014at2759"/>
<dbReference type="GeneID" id="19114296"/>
<feature type="transmembrane region" description="Helical" evidence="6">
    <location>
        <begin position="280"/>
        <end position="301"/>
    </location>
</feature>
<keyword evidence="2" id="KW-0813">Transport</keyword>
<accession>M2LD97</accession>
<feature type="transmembrane region" description="Helical" evidence="6">
    <location>
        <begin position="348"/>
        <end position="369"/>
    </location>
</feature>
<keyword evidence="8" id="KW-1185">Reference proteome</keyword>
<dbReference type="OMA" id="TWTMDNR"/>
<evidence type="ECO:0000256" key="2">
    <source>
        <dbReference type="ARBA" id="ARBA00022448"/>
    </source>
</evidence>
<dbReference type="eggNOG" id="KOG2533">
    <property type="taxonomic scope" value="Eukaryota"/>
</dbReference>
<name>M2LD97_BAUPA</name>
<evidence type="ECO:0000256" key="5">
    <source>
        <dbReference type="ARBA" id="ARBA00023136"/>
    </source>
</evidence>
<evidence type="ECO:0000256" key="6">
    <source>
        <dbReference type="SAM" id="Phobius"/>
    </source>
</evidence>
<evidence type="ECO:0000313" key="8">
    <source>
        <dbReference type="Proteomes" id="UP000011761"/>
    </source>
</evidence>
<dbReference type="GO" id="GO:0022857">
    <property type="term" value="F:transmembrane transporter activity"/>
    <property type="evidence" value="ECO:0007669"/>
    <property type="project" value="InterPro"/>
</dbReference>
<dbReference type="InterPro" id="IPR036259">
    <property type="entry name" value="MFS_trans_sf"/>
</dbReference>
<protein>
    <recommendedName>
        <fullName evidence="9">Major facilitator superfamily (MFS) profile domain-containing protein</fullName>
    </recommendedName>
</protein>
<evidence type="ECO:0008006" key="9">
    <source>
        <dbReference type="Google" id="ProtNLM"/>
    </source>
</evidence>
<evidence type="ECO:0000256" key="3">
    <source>
        <dbReference type="ARBA" id="ARBA00022692"/>
    </source>
</evidence>
<evidence type="ECO:0000313" key="7">
    <source>
        <dbReference type="EMBL" id="EMC91932.1"/>
    </source>
</evidence>
<dbReference type="KEGG" id="bcom:BAUCODRAFT_43533"/>
<dbReference type="Gene3D" id="1.20.1250.20">
    <property type="entry name" value="MFS general substrate transporter like domains"/>
    <property type="match status" value="2"/>
</dbReference>
<dbReference type="SUPFAM" id="SSF103473">
    <property type="entry name" value="MFS general substrate transporter"/>
    <property type="match status" value="1"/>
</dbReference>
<feature type="transmembrane region" description="Helical" evidence="6">
    <location>
        <begin position="435"/>
        <end position="461"/>
    </location>
</feature>
<dbReference type="RefSeq" id="XP_007680972.1">
    <property type="nucleotide sequence ID" value="XM_007682782.1"/>
</dbReference>
<feature type="transmembrane region" description="Helical" evidence="6">
    <location>
        <begin position="35"/>
        <end position="52"/>
    </location>
</feature>
<comment type="subcellular location">
    <subcellularLocation>
        <location evidence="1">Membrane</location>
        <topology evidence="1">Multi-pass membrane protein</topology>
    </subcellularLocation>
</comment>
<dbReference type="PANTHER" id="PTHR43791:SF27">
    <property type="entry name" value="TRANSPORTER, PUTATIVE (AFU_ORTHOLOGUE AFUA_2G15730)-RELATED"/>
    <property type="match status" value="1"/>
</dbReference>
<dbReference type="FunFam" id="1.20.1250.20:FF:000018">
    <property type="entry name" value="MFS transporter permease"/>
    <property type="match status" value="1"/>
</dbReference>
<dbReference type="HOGENOM" id="CLU_001265_0_1_1"/>
<reference evidence="7 8" key="1">
    <citation type="journal article" date="2012" name="PLoS Pathog.">
        <title>Diverse lifestyles and strategies of plant pathogenesis encoded in the genomes of eighteen Dothideomycetes fungi.</title>
        <authorList>
            <person name="Ohm R.A."/>
            <person name="Feau N."/>
            <person name="Henrissat B."/>
            <person name="Schoch C.L."/>
            <person name="Horwitz B.A."/>
            <person name="Barry K.W."/>
            <person name="Condon B.J."/>
            <person name="Copeland A.C."/>
            <person name="Dhillon B."/>
            <person name="Glaser F."/>
            <person name="Hesse C.N."/>
            <person name="Kosti I."/>
            <person name="LaButti K."/>
            <person name="Lindquist E.A."/>
            <person name="Lucas S."/>
            <person name="Salamov A.A."/>
            <person name="Bradshaw R.E."/>
            <person name="Ciuffetti L."/>
            <person name="Hamelin R.C."/>
            <person name="Kema G.H.J."/>
            <person name="Lawrence C."/>
            <person name="Scott J.A."/>
            <person name="Spatafora J.W."/>
            <person name="Turgeon B.G."/>
            <person name="de Wit P.J.G.M."/>
            <person name="Zhong S."/>
            <person name="Goodwin S.B."/>
            <person name="Grigoriev I.V."/>
        </authorList>
    </citation>
    <scope>NUCLEOTIDE SEQUENCE [LARGE SCALE GENOMIC DNA]</scope>
    <source>
        <strain evidence="7 8">UAMH 10762</strain>
    </source>
</reference>
<dbReference type="EMBL" id="KB445563">
    <property type="protein sequence ID" value="EMC91932.1"/>
    <property type="molecule type" value="Genomic_DNA"/>
</dbReference>
<evidence type="ECO:0000256" key="4">
    <source>
        <dbReference type="ARBA" id="ARBA00022989"/>
    </source>
</evidence>
<evidence type="ECO:0000256" key="1">
    <source>
        <dbReference type="ARBA" id="ARBA00004141"/>
    </source>
</evidence>
<gene>
    <name evidence="7" type="ORF">BAUCODRAFT_43533</name>
</gene>
<feature type="transmembrane region" description="Helical" evidence="6">
    <location>
        <begin position="130"/>
        <end position="152"/>
    </location>
</feature>